<feature type="domain" description="HTH araC/xylS-type" evidence="4">
    <location>
        <begin position="6"/>
        <end position="105"/>
    </location>
</feature>
<dbReference type="PANTHER" id="PTHR46796">
    <property type="entry name" value="HTH-TYPE TRANSCRIPTIONAL ACTIVATOR RHAS-RELATED"/>
    <property type="match status" value="1"/>
</dbReference>
<evidence type="ECO:0000256" key="3">
    <source>
        <dbReference type="ARBA" id="ARBA00023163"/>
    </source>
</evidence>
<dbReference type="OrthoDB" id="161473at2"/>
<dbReference type="InterPro" id="IPR018060">
    <property type="entry name" value="HTH_AraC"/>
</dbReference>
<dbReference type="Pfam" id="PF12833">
    <property type="entry name" value="HTH_18"/>
    <property type="match status" value="1"/>
</dbReference>
<keyword evidence="3" id="KW-0804">Transcription</keyword>
<evidence type="ECO:0000313" key="6">
    <source>
        <dbReference type="Proteomes" id="UP000005143"/>
    </source>
</evidence>
<keyword evidence="1" id="KW-0805">Transcription regulation</keyword>
<dbReference type="GO" id="GO:0003700">
    <property type="term" value="F:DNA-binding transcription factor activity"/>
    <property type="evidence" value="ECO:0007669"/>
    <property type="project" value="InterPro"/>
</dbReference>
<dbReference type="AlphaFoldDB" id="H0E7Z6"/>
<dbReference type="Gene3D" id="1.10.10.60">
    <property type="entry name" value="Homeodomain-like"/>
    <property type="match status" value="1"/>
</dbReference>
<evidence type="ECO:0000259" key="4">
    <source>
        <dbReference type="PROSITE" id="PS01124"/>
    </source>
</evidence>
<protein>
    <submittedName>
        <fullName evidence="5">Transcriptional regulator AraC family</fullName>
    </submittedName>
</protein>
<reference evidence="5 6" key="1">
    <citation type="journal article" date="2013" name="Biodegradation">
        <title>Quantitative proteomic analysis of ibuprofen-degrading Patulibacter sp. strain I11.</title>
        <authorList>
            <person name="Almeida B."/>
            <person name="Kjeldal H."/>
            <person name="Lolas I."/>
            <person name="Knudsen A.D."/>
            <person name="Carvalho G."/>
            <person name="Nielsen K.L."/>
            <person name="Barreto Crespo M.T."/>
            <person name="Stensballe A."/>
            <person name="Nielsen J.L."/>
        </authorList>
    </citation>
    <scope>NUCLEOTIDE SEQUENCE [LARGE SCALE GENOMIC DNA]</scope>
    <source>
        <strain evidence="5 6">I11</strain>
    </source>
</reference>
<name>H0E7Z6_9ACTN</name>
<dbReference type="PANTHER" id="PTHR46796:SF7">
    <property type="entry name" value="ARAC FAMILY TRANSCRIPTIONAL REGULATOR"/>
    <property type="match status" value="1"/>
</dbReference>
<dbReference type="InterPro" id="IPR050204">
    <property type="entry name" value="AraC_XylS_family_regulators"/>
</dbReference>
<accession>H0E7Z6</accession>
<dbReference type="Proteomes" id="UP000005143">
    <property type="component" value="Unassembled WGS sequence"/>
</dbReference>
<keyword evidence="2" id="KW-0238">DNA-binding</keyword>
<evidence type="ECO:0000256" key="1">
    <source>
        <dbReference type="ARBA" id="ARBA00023015"/>
    </source>
</evidence>
<sequence length="307" mass="33046">MADRLRDLLDLVIDSLDESDADGRALARRAHFSRDHLDRVLAGATGESPVALRRRLLLERAAWQLRTGASTPSEAATAAGYGSLAAFSRAFARAHGVPPSAFAASPRPVALDAPNGIHFHPPAGLLVPGADAAPPDAAGGPALGRDLTERMVLHHLQRTRELLEIAATQPDDALERSLRPGFVAVWFEGDEPSAALMAERLVRTLEVWVAAIVGELAPEPGGDRLARFDRASRAFERVARRIRDRGAWDDAFVDALCEPPESFTYGGVLAHVLTYGAVRREMLASVLRELGAAVPSSGDPIEWERGR</sequence>
<dbReference type="SMART" id="SM00342">
    <property type="entry name" value="HTH_ARAC"/>
    <property type="match status" value="1"/>
</dbReference>
<evidence type="ECO:0000313" key="5">
    <source>
        <dbReference type="EMBL" id="EHN10194.1"/>
    </source>
</evidence>
<dbReference type="InterPro" id="IPR009057">
    <property type="entry name" value="Homeodomain-like_sf"/>
</dbReference>
<organism evidence="5 6">
    <name type="scientific">Patulibacter medicamentivorans</name>
    <dbReference type="NCBI Taxonomy" id="1097667"/>
    <lineage>
        <taxon>Bacteria</taxon>
        <taxon>Bacillati</taxon>
        <taxon>Actinomycetota</taxon>
        <taxon>Thermoleophilia</taxon>
        <taxon>Solirubrobacterales</taxon>
        <taxon>Patulibacteraceae</taxon>
        <taxon>Patulibacter</taxon>
    </lineage>
</organism>
<dbReference type="RefSeq" id="WP_007576534.1">
    <property type="nucleotide sequence ID" value="NZ_AGUD01000238.1"/>
</dbReference>
<gene>
    <name evidence="5" type="ORF">PAI11_29530</name>
</gene>
<evidence type="ECO:0000256" key="2">
    <source>
        <dbReference type="ARBA" id="ARBA00023125"/>
    </source>
</evidence>
<dbReference type="EMBL" id="AGUD01000238">
    <property type="protein sequence ID" value="EHN10194.1"/>
    <property type="molecule type" value="Genomic_DNA"/>
</dbReference>
<keyword evidence="6" id="KW-1185">Reference proteome</keyword>
<dbReference type="PROSITE" id="PS01124">
    <property type="entry name" value="HTH_ARAC_FAMILY_2"/>
    <property type="match status" value="1"/>
</dbReference>
<proteinExistence type="predicted"/>
<dbReference type="SUPFAM" id="SSF46689">
    <property type="entry name" value="Homeodomain-like"/>
    <property type="match status" value="1"/>
</dbReference>
<comment type="caution">
    <text evidence="5">The sequence shown here is derived from an EMBL/GenBank/DDBJ whole genome shotgun (WGS) entry which is preliminary data.</text>
</comment>
<dbReference type="PATRIC" id="fig|1097667.3.peg.2928"/>
<dbReference type="GO" id="GO:0043565">
    <property type="term" value="F:sequence-specific DNA binding"/>
    <property type="evidence" value="ECO:0007669"/>
    <property type="project" value="InterPro"/>
</dbReference>